<reference evidence="10" key="1">
    <citation type="submission" date="2019-11" db="EMBL/GenBank/DDBJ databases">
        <authorList>
            <person name="Liu Y."/>
            <person name="Hou J."/>
            <person name="Li T.-Q."/>
            <person name="Guan C.-H."/>
            <person name="Wu X."/>
            <person name="Wu H.-Z."/>
            <person name="Ling F."/>
            <person name="Zhang R."/>
            <person name="Shi X.-G."/>
            <person name="Ren J.-P."/>
            <person name="Chen E.-F."/>
            <person name="Sun J.-M."/>
        </authorList>
    </citation>
    <scope>NUCLEOTIDE SEQUENCE</scope>
    <source>
        <strain evidence="10">Adult_tree_wgs_1</strain>
        <tissue evidence="10">Leaves</tissue>
    </source>
</reference>
<gene>
    <name evidence="10" type="ORF">RHSIM_Rhsim04G0073300</name>
</gene>
<keyword evidence="5" id="KW-0221">Differentiation</keyword>
<evidence type="ECO:0000256" key="3">
    <source>
        <dbReference type="ARBA" id="ARBA00022525"/>
    </source>
</evidence>
<dbReference type="EMBL" id="WJXA01000004">
    <property type="protein sequence ID" value="KAF7144753.1"/>
    <property type="molecule type" value="Genomic_DNA"/>
</dbReference>
<dbReference type="OrthoDB" id="1406315at2759"/>
<proteinExistence type="inferred from homology"/>
<comment type="subcellular location">
    <subcellularLocation>
        <location evidence="1">Secreted</location>
        <location evidence="1">Extracellular space</location>
    </subcellularLocation>
</comment>
<comment type="caution">
    <text evidence="10">The sequence shown here is derived from an EMBL/GenBank/DDBJ whole genome shotgun (WGS) entry which is preliminary data.</text>
</comment>
<evidence type="ECO:0000256" key="9">
    <source>
        <dbReference type="SAM" id="SignalP"/>
    </source>
</evidence>
<evidence type="ECO:0000313" key="10">
    <source>
        <dbReference type="EMBL" id="KAF7144753.1"/>
    </source>
</evidence>
<evidence type="ECO:0000256" key="5">
    <source>
        <dbReference type="ARBA" id="ARBA00022782"/>
    </source>
</evidence>
<keyword evidence="4 9" id="KW-0732">Signal</keyword>
<evidence type="ECO:0000256" key="1">
    <source>
        <dbReference type="ARBA" id="ARBA00004239"/>
    </source>
</evidence>
<dbReference type="Proteomes" id="UP000626092">
    <property type="component" value="Unassembled WGS sequence"/>
</dbReference>
<evidence type="ECO:0000313" key="11">
    <source>
        <dbReference type="Proteomes" id="UP000626092"/>
    </source>
</evidence>
<dbReference type="GO" id="GO:0030154">
    <property type="term" value="P:cell differentiation"/>
    <property type="evidence" value="ECO:0007669"/>
    <property type="project" value="UniProtKB-KW"/>
</dbReference>
<protein>
    <submittedName>
        <fullName evidence="10">Uncharacterized protein</fullName>
    </submittedName>
</protein>
<evidence type="ECO:0000256" key="6">
    <source>
        <dbReference type="ARBA" id="ARBA00023180"/>
    </source>
</evidence>
<keyword evidence="11" id="KW-1185">Reference proteome</keyword>
<name>A0A834H0R0_RHOSS</name>
<dbReference type="PANTHER" id="PTHR36016:SF10">
    <property type="entry name" value="CLAVATA3_ESR (CLE)-RELATED PROTEIN 6-LIKE"/>
    <property type="match status" value="1"/>
</dbReference>
<feature type="signal peptide" evidence="9">
    <location>
        <begin position="1"/>
        <end position="23"/>
    </location>
</feature>
<evidence type="ECO:0000256" key="2">
    <source>
        <dbReference type="ARBA" id="ARBA00005416"/>
    </source>
</evidence>
<comment type="similarity">
    <text evidence="2">Belongs to the CLV3/ESR signal peptide family.</text>
</comment>
<evidence type="ECO:0000256" key="7">
    <source>
        <dbReference type="ARBA" id="ARBA00023278"/>
    </source>
</evidence>
<accession>A0A834H0R0</accession>
<keyword evidence="7" id="KW-0379">Hydroxylation</keyword>
<evidence type="ECO:0000256" key="4">
    <source>
        <dbReference type="ARBA" id="ARBA00022729"/>
    </source>
</evidence>
<sequence length="88" mass="9682">MAESTAANASLLLLLLFLAITSAAFISTSESRIIHTPQKNLKRSDRVLILRDLGLDPSVYYRQRSLDANTERNAPGGPDPQHHGQPPF</sequence>
<feature type="region of interest" description="Disordered" evidence="8">
    <location>
        <begin position="64"/>
        <end position="88"/>
    </location>
</feature>
<dbReference type="AlphaFoldDB" id="A0A834H0R0"/>
<dbReference type="InterPro" id="IPR039617">
    <property type="entry name" value="CLAVATA3-CLE"/>
</dbReference>
<feature type="chain" id="PRO_5032394244" evidence="9">
    <location>
        <begin position="24"/>
        <end position="88"/>
    </location>
</feature>
<keyword evidence="6" id="KW-0325">Glycoprotein</keyword>
<dbReference type="PANTHER" id="PTHR36016">
    <property type="entry name" value="CLAVATA3/ESR (CLE)-RELATED PROTEIN 7"/>
    <property type="match status" value="1"/>
</dbReference>
<keyword evidence="3" id="KW-0964">Secreted</keyword>
<organism evidence="10 11">
    <name type="scientific">Rhododendron simsii</name>
    <name type="common">Sims's rhododendron</name>
    <dbReference type="NCBI Taxonomy" id="118357"/>
    <lineage>
        <taxon>Eukaryota</taxon>
        <taxon>Viridiplantae</taxon>
        <taxon>Streptophyta</taxon>
        <taxon>Embryophyta</taxon>
        <taxon>Tracheophyta</taxon>
        <taxon>Spermatophyta</taxon>
        <taxon>Magnoliopsida</taxon>
        <taxon>eudicotyledons</taxon>
        <taxon>Gunneridae</taxon>
        <taxon>Pentapetalae</taxon>
        <taxon>asterids</taxon>
        <taxon>Ericales</taxon>
        <taxon>Ericaceae</taxon>
        <taxon>Ericoideae</taxon>
        <taxon>Rhodoreae</taxon>
        <taxon>Rhododendron</taxon>
    </lineage>
</organism>
<evidence type="ECO:0000256" key="8">
    <source>
        <dbReference type="SAM" id="MobiDB-lite"/>
    </source>
</evidence>
<dbReference type="GO" id="GO:0005576">
    <property type="term" value="C:extracellular region"/>
    <property type="evidence" value="ECO:0007669"/>
    <property type="project" value="UniProtKB-SubCell"/>
</dbReference>